<keyword evidence="7 14" id="KW-0408">Iron</keyword>
<comment type="subcellular location">
    <subcellularLocation>
        <location evidence="1">Membrane</location>
        <topology evidence="1">Single-pass membrane protein</topology>
    </subcellularLocation>
</comment>
<evidence type="ECO:0000256" key="11">
    <source>
        <dbReference type="ARBA" id="ARBA00060577"/>
    </source>
</evidence>
<evidence type="ECO:0000256" key="14">
    <source>
        <dbReference type="PIRSR" id="PIRSR602401-1"/>
    </source>
</evidence>
<dbReference type="InterPro" id="IPR017972">
    <property type="entry name" value="Cyt_P450_CS"/>
</dbReference>
<comment type="cofactor">
    <cofactor evidence="14">
        <name>heme</name>
        <dbReference type="ChEBI" id="CHEBI:30413"/>
    </cofactor>
</comment>
<dbReference type="EMBL" id="JAVYJV010000006">
    <property type="protein sequence ID" value="KAK4369098.1"/>
    <property type="molecule type" value="Genomic_DNA"/>
</dbReference>
<feature type="binding site" description="axial binding residue" evidence="14">
    <location>
        <position position="433"/>
    </location>
    <ligand>
        <name>heme</name>
        <dbReference type="ChEBI" id="CHEBI:30413"/>
    </ligand>
    <ligandPart>
        <name>Fe</name>
        <dbReference type="ChEBI" id="CHEBI:18248"/>
    </ligandPart>
</feature>
<comment type="pathway">
    <text evidence="11">Steroid biosynthesis.</text>
</comment>
<dbReference type="FunFam" id="1.10.630.10:FF:000057">
    <property type="entry name" value="Cytochrome P450 724B1"/>
    <property type="match status" value="1"/>
</dbReference>
<organism evidence="17 18">
    <name type="scientific">Anisodus tanguticus</name>
    <dbReference type="NCBI Taxonomy" id="243964"/>
    <lineage>
        <taxon>Eukaryota</taxon>
        <taxon>Viridiplantae</taxon>
        <taxon>Streptophyta</taxon>
        <taxon>Embryophyta</taxon>
        <taxon>Tracheophyta</taxon>
        <taxon>Spermatophyta</taxon>
        <taxon>Magnoliopsida</taxon>
        <taxon>eudicotyledons</taxon>
        <taxon>Gunneridae</taxon>
        <taxon>Pentapetalae</taxon>
        <taxon>asterids</taxon>
        <taxon>lamiids</taxon>
        <taxon>Solanales</taxon>
        <taxon>Solanaceae</taxon>
        <taxon>Solanoideae</taxon>
        <taxon>Hyoscyameae</taxon>
        <taxon>Anisodus</taxon>
    </lineage>
</organism>
<dbReference type="GO" id="GO:0005506">
    <property type="term" value="F:iron ion binding"/>
    <property type="evidence" value="ECO:0007669"/>
    <property type="project" value="InterPro"/>
</dbReference>
<feature type="transmembrane region" description="Helical" evidence="16">
    <location>
        <begin position="6"/>
        <end position="27"/>
    </location>
</feature>
<comment type="pathway">
    <text evidence="9">Plant hormone biosynthesis; brassinosteroid biosynthesis.</text>
</comment>
<evidence type="ECO:0000313" key="17">
    <source>
        <dbReference type="EMBL" id="KAK4369098.1"/>
    </source>
</evidence>
<evidence type="ECO:0000256" key="4">
    <source>
        <dbReference type="ARBA" id="ARBA00022723"/>
    </source>
</evidence>
<dbReference type="GO" id="GO:0016705">
    <property type="term" value="F:oxidoreductase activity, acting on paired donors, with incorporation or reduction of molecular oxygen"/>
    <property type="evidence" value="ECO:0007669"/>
    <property type="project" value="InterPro"/>
</dbReference>
<dbReference type="CDD" id="cd11043">
    <property type="entry name" value="CYP90-like"/>
    <property type="match status" value="1"/>
</dbReference>
<reference evidence="17" key="1">
    <citation type="submission" date="2023-12" db="EMBL/GenBank/DDBJ databases">
        <title>Genome assembly of Anisodus tanguticus.</title>
        <authorList>
            <person name="Wang Y.-J."/>
        </authorList>
    </citation>
    <scope>NUCLEOTIDE SEQUENCE</scope>
    <source>
        <strain evidence="17">KB-2021</strain>
        <tissue evidence="17">Leaf</tissue>
    </source>
</reference>
<comment type="pathway">
    <text evidence="2">Hormone biosynthesis.</text>
</comment>
<dbReference type="GO" id="GO:0004497">
    <property type="term" value="F:monooxygenase activity"/>
    <property type="evidence" value="ECO:0007669"/>
    <property type="project" value="UniProtKB-KW"/>
</dbReference>
<name>A0AAE1VGH5_9SOLA</name>
<sequence>MGEGSLLIIVTTLVIGFVIGIILNHFWPLFFKINNNNGSTTTIVIPKGTFGWPLLGETLSFLKPHPSNSIGTFLQQHCSRYGKVFKSHLFFSPTVVSCDQDLNYFILQNEDKLFQCSYPKPIHGILGKVSLLVAVGDTHKRLRNVSLSLISTIKSNPEFMNDVERTALQILQSWNSKKQVIFWEESRKFSFNVIVKQVLGLTPDDPQSATILQDFLAFMRGLISLPLYIPGTPYARAVQARSRISSTIKAIIEERRRRRKHGDGDSKRNDFLEILLCVDTLSEDEKVSFVLDSLLGGYETTSLLMAMVVFFVGQSQKALDQLKEEHHNIRSTKEKEELLNWEDYKKMDFTQKVINEALRYGNVVKFVHRKALKDVKFRDYVIPAGWKVLPVFSAVHLDPSVHVNALQFNPWRWESDEQICKKLTPFGGGSRCCPGFEIAKVEVAFFLHHLVQNYRWDVEEGEQPIAYPYVEFKNGLTIRLHQNCT</sequence>
<evidence type="ECO:0000256" key="8">
    <source>
        <dbReference type="ARBA" id="ARBA00023136"/>
    </source>
</evidence>
<dbReference type="Gene3D" id="1.10.630.10">
    <property type="entry name" value="Cytochrome P450"/>
    <property type="match status" value="1"/>
</dbReference>
<evidence type="ECO:0000256" key="16">
    <source>
        <dbReference type="SAM" id="Phobius"/>
    </source>
</evidence>
<dbReference type="GO" id="GO:0016125">
    <property type="term" value="P:sterol metabolic process"/>
    <property type="evidence" value="ECO:0007669"/>
    <property type="project" value="TreeGrafter"/>
</dbReference>
<protein>
    <recommendedName>
        <fullName evidence="12">Cytochrome P450 724B1</fullName>
    </recommendedName>
    <alternativeName>
        <fullName evidence="13">(22S)-22-hydroxycampesterol synthase</fullName>
    </alternativeName>
</protein>
<keyword evidence="4 14" id="KW-0479">Metal-binding</keyword>
<keyword evidence="5 16" id="KW-1133">Transmembrane helix</keyword>
<keyword evidence="3 16" id="KW-0812">Transmembrane</keyword>
<evidence type="ECO:0000256" key="3">
    <source>
        <dbReference type="ARBA" id="ARBA00022692"/>
    </source>
</evidence>
<evidence type="ECO:0000256" key="9">
    <source>
        <dbReference type="ARBA" id="ARBA00037910"/>
    </source>
</evidence>
<dbReference type="Proteomes" id="UP001291623">
    <property type="component" value="Unassembled WGS sequence"/>
</dbReference>
<evidence type="ECO:0000256" key="10">
    <source>
        <dbReference type="ARBA" id="ARBA00052777"/>
    </source>
</evidence>
<dbReference type="InterPro" id="IPR002401">
    <property type="entry name" value="Cyt_P450_E_grp-I"/>
</dbReference>
<dbReference type="InterPro" id="IPR036396">
    <property type="entry name" value="Cyt_P450_sf"/>
</dbReference>
<dbReference type="PRINTS" id="PR00385">
    <property type="entry name" value="P450"/>
</dbReference>
<accession>A0AAE1VGH5</accession>
<evidence type="ECO:0000256" key="7">
    <source>
        <dbReference type="ARBA" id="ARBA00023004"/>
    </source>
</evidence>
<dbReference type="PROSITE" id="PS00086">
    <property type="entry name" value="CYTOCHROME_P450"/>
    <property type="match status" value="1"/>
</dbReference>
<dbReference type="PANTHER" id="PTHR24286">
    <property type="entry name" value="CYTOCHROME P450 26"/>
    <property type="match status" value="1"/>
</dbReference>
<comment type="catalytic activity">
    <reaction evidence="10">
        <text>campesterol + reduced [NADPH--hemoprotein reductase] + O2 = (22S)-22-hydroxycampesterol + oxidized [NADPH--hemoprotein reductase] + H2O + H(+)</text>
        <dbReference type="Rhea" id="RHEA:69835"/>
        <dbReference type="Rhea" id="RHEA-COMP:11964"/>
        <dbReference type="Rhea" id="RHEA-COMP:11965"/>
        <dbReference type="ChEBI" id="CHEBI:15377"/>
        <dbReference type="ChEBI" id="CHEBI:15378"/>
        <dbReference type="ChEBI" id="CHEBI:15379"/>
        <dbReference type="ChEBI" id="CHEBI:28623"/>
        <dbReference type="ChEBI" id="CHEBI:57618"/>
        <dbReference type="ChEBI" id="CHEBI:58210"/>
        <dbReference type="ChEBI" id="CHEBI:72331"/>
    </reaction>
    <physiologicalReaction direction="left-to-right" evidence="10">
        <dbReference type="Rhea" id="RHEA:69836"/>
    </physiologicalReaction>
</comment>
<keyword evidence="18" id="KW-1185">Reference proteome</keyword>
<dbReference type="PRINTS" id="PR00463">
    <property type="entry name" value="EP450I"/>
</dbReference>
<keyword evidence="6 15" id="KW-0560">Oxidoreductase</keyword>
<dbReference type="GO" id="GO:0016020">
    <property type="term" value="C:membrane"/>
    <property type="evidence" value="ECO:0007669"/>
    <property type="project" value="UniProtKB-SubCell"/>
</dbReference>
<dbReference type="SUPFAM" id="SSF48264">
    <property type="entry name" value="Cytochrome P450"/>
    <property type="match status" value="1"/>
</dbReference>
<proteinExistence type="inferred from homology"/>
<dbReference type="InterPro" id="IPR001128">
    <property type="entry name" value="Cyt_P450"/>
</dbReference>
<comment type="similarity">
    <text evidence="15">Belongs to the cytochrome P450 family.</text>
</comment>
<evidence type="ECO:0000256" key="6">
    <source>
        <dbReference type="ARBA" id="ARBA00023002"/>
    </source>
</evidence>
<dbReference type="GO" id="GO:0010268">
    <property type="term" value="P:brassinosteroid homeostasis"/>
    <property type="evidence" value="ECO:0007669"/>
    <property type="project" value="TreeGrafter"/>
</dbReference>
<evidence type="ECO:0000256" key="12">
    <source>
        <dbReference type="ARBA" id="ARBA00067336"/>
    </source>
</evidence>
<dbReference type="Pfam" id="PF00067">
    <property type="entry name" value="p450"/>
    <property type="match status" value="1"/>
</dbReference>
<gene>
    <name evidence="17" type="ORF">RND71_012890</name>
</gene>
<keyword evidence="15" id="KW-0503">Monooxygenase</keyword>
<evidence type="ECO:0000313" key="18">
    <source>
        <dbReference type="Proteomes" id="UP001291623"/>
    </source>
</evidence>
<evidence type="ECO:0000256" key="15">
    <source>
        <dbReference type="RuleBase" id="RU000461"/>
    </source>
</evidence>
<dbReference type="AlphaFoldDB" id="A0AAE1VGH5"/>
<dbReference type="GO" id="GO:0020037">
    <property type="term" value="F:heme binding"/>
    <property type="evidence" value="ECO:0007669"/>
    <property type="project" value="InterPro"/>
</dbReference>
<dbReference type="PANTHER" id="PTHR24286:SF37">
    <property type="entry name" value="CYTOCHROME P450 724B1"/>
    <property type="match status" value="1"/>
</dbReference>
<comment type="caution">
    <text evidence="17">The sequence shown here is derived from an EMBL/GenBank/DDBJ whole genome shotgun (WGS) entry which is preliminary data.</text>
</comment>
<evidence type="ECO:0000256" key="2">
    <source>
        <dbReference type="ARBA" id="ARBA00004972"/>
    </source>
</evidence>
<dbReference type="GO" id="GO:0016132">
    <property type="term" value="P:brassinosteroid biosynthetic process"/>
    <property type="evidence" value="ECO:0007669"/>
    <property type="project" value="TreeGrafter"/>
</dbReference>
<evidence type="ECO:0000256" key="13">
    <source>
        <dbReference type="ARBA" id="ARBA00077474"/>
    </source>
</evidence>
<evidence type="ECO:0000256" key="1">
    <source>
        <dbReference type="ARBA" id="ARBA00004167"/>
    </source>
</evidence>
<keyword evidence="8 16" id="KW-0472">Membrane</keyword>
<keyword evidence="14 15" id="KW-0349">Heme</keyword>
<evidence type="ECO:0000256" key="5">
    <source>
        <dbReference type="ARBA" id="ARBA00022989"/>
    </source>
</evidence>